<gene>
    <name evidence="3" type="ORF">O3P69_007388</name>
</gene>
<dbReference type="PANTHER" id="PTHR10157">
    <property type="entry name" value="DOPAMINE BETA HYDROXYLASE RELATED"/>
    <property type="match status" value="1"/>
</dbReference>
<dbReference type="SUPFAM" id="SSF49344">
    <property type="entry name" value="CBD9-like"/>
    <property type="match status" value="1"/>
</dbReference>
<sequence>MQIAEVLLLAAVLSCRRLASHGWQQEAALDDRGDVRMYWTADVKKNVLLVEIQGRTLGYVAMGISVTGTMKNADLLIGYVDYMGRPHVLDYWADKNGPPILDASQDWKLLTGRQNDTHTMVRVRRPIKPYTIDDINVVDEPTWILWAWHPHDPGEDLQKAYHKGNRGKRKLCLLRTKCWPPPPVNAVVSTTTTTTSATHFHLLLLLPALLPRFL</sequence>
<name>A0AAW0V5X2_SCYPA</name>
<dbReference type="GO" id="GO:0030667">
    <property type="term" value="C:secretory granule membrane"/>
    <property type="evidence" value="ECO:0007669"/>
    <property type="project" value="TreeGrafter"/>
</dbReference>
<dbReference type="GO" id="GO:0042421">
    <property type="term" value="P:norepinephrine biosynthetic process"/>
    <property type="evidence" value="ECO:0007669"/>
    <property type="project" value="TreeGrafter"/>
</dbReference>
<dbReference type="Proteomes" id="UP001487740">
    <property type="component" value="Unassembled WGS sequence"/>
</dbReference>
<dbReference type="GO" id="GO:0005615">
    <property type="term" value="C:extracellular space"/>
    <property type="evidence" value="ECO:0007669"/>
    <property type="project" value="TreeGrafter"/>
</dbReference>
<dbReference type="Gene3D" id="2.60.40.1210">
    <property type="entry name" value="Cellobiose dehydrogenase, cytochrome domain"/>
    <property type="match status" value="1"/>
</dbReference>
<feature type="chain" id="PRO_5043822155" description="DOMON domain-containing protein" evidence="1">
    <location>
        <begin position="20"/>
        <end position="214"/>
    </location>
</feature>
<dbReference type="EMBL" id="JARAKH010000002">
    <property type="protein sequence ID" value="KAK8406793.1"/>
    <property type="molecule type" value="Genomic_DNA"/>
</dbReference>
<dbReference type="CDD" id="cd09631">
    <property type="entry name" value="DOMON_DOH"/>
    <property type="match status" value="1"/>
</dbReference>
<dbReference type="GO" id="GO:0006589">
    <property type="term" value="P:octopamine biosynthetic process"/>
    <property type="evidence" value="ECO:0007669"/>
    <property type="project" value="TreeGrafter"/>
</dbReference>
<dbReference type="Pfam" id="PF03351">
    <property type="entry name" value="DOMON"/>
    <property type="match status" value="1"/>
</dbReference>
<dbReference type="SMART" id="SM00664">
    <property type="entry name" value="DoH"/>
    <property type="match status" value="1"/>
</dbReference>
<dbReference type="InterPro" id="IPR005018">
    <property type="entry name" value="DOMON_domain"/>
</dbReference>
<evidence type="ECO:0000259" key="2">
    <source>
        <dbReference type="PROSITE" id="PS50836"/>
    </source>
</evidence>
<keyword evidence="4" id="KW-1185">Reference proteome</keyword>
<dbReference type="AlphaFoldDB" id="A0AAW0V5X2"/>
<dbReference type="InterPro" id="IPR045266">
    <property type="entry name" value="DOH_DOMON"/>
</dbReference>
<accession>A0AAW0V5X2</accession>
<feature type="signal peptide" evidence="1">
    <location>
        <begin position="1"/>
        <end position="19"/>
    </location>
</feature>
<reference evidence="3 4" key="1">
    <citation type="submission" date="2023-03" db="EMBL/GenBank/DDBJ databases">
        <title>High-quality genome of Scylla paramamosain provides insights in environmental adaptation.</title>
        <authorList>
            <person name="Zhang L."/>
        </authorList>
    </citation>
    <scope>NUCLEOTIDE SEQUENCE [LARGE SCALE GENOMIC DNA]</scope>
    <source>
        <strain evidence="3">LZ_2023a</strain>
        <tissue evidence="3">Muscle</tissue>
    </source>
</reference>
<organism evidence="3 4">
    <name type="scientific">Scylla paramamosain</name>
    <name type="common">Mud crab</name>
    <dbReference type="NCBI Taxonomy" id="85552"/>
    <lineage>
        <taxon>Eukaryota</taxon>
        <taxon>Metazoa</taxon>
        <taxon>Ecdysozoa</taxon>
        <taxon>Arthropoda</taxon>
        <taxon>Crustacea</taxon>
        <taxon>Multicrustacea</taxon>
        <taxon>Malacostraca</taxon>
        <taxon>Eumalacostraca</taxon>
        <taxon>Eucarida</taxon>
        <taxon>Decapoda</taxon>
        <taxon>Pleocyemata</taxon>
        <taxon>Brachyura</taxon>
        <taxon>Eubrachyura</taxon>
        <taxon>Portunoidea</taxon>
        <taxon>Portunidae</taxon>
        <taxon>Portuninae</taxon>
        <taxon>Scylla</taxon>
    </lineage>
</organism>
<keyword evidence="1" id="KW-0732">Signal</keyword>
<dbReference type="PANTHER" id="PTHR10157:SF23">
    <property type="entry name" value="MOXD1 HOMOLOG 1"/>
    <property type="match status" value="1"/>
</dbReference>
<evidence type="ECO:0000313" key="4">
    <source>
        <dbReference type="Proteomes" id="UP001487740"/>
    </source>
</evidence>
<dbReference type="GO" id="GO:0042420">
    <property type="term" value="P:dopamine catabolic process"/>
    <property type="evidence" value="ECO:0007669"/>
    <property type="project" value="TreeGrafter"/>
</dbReference>
<feature type="domain" description="DOMON" evidence="2">
    <location>
        <begin position="33"/>
        <end position="149"/>
    </location>
</feature>
<proteinExistence type="predicted"/>
<evidence type="ECO:0000313" key="3">
    <source>
        <dbReference type="EMBL" id="KAK8406793.1"/>
    </source>
</evidence>
<dbReference type="InterPro" id="IPR000945">
    <property type="entry name" value="DBH-like"/>
</dbReference>
<comment type="caution">
    <text evidence="3">The sequence shown here is derived from an EMBL/GenBank/DDBJ whole genome shotgun (WGS) entry which is preliminary data.</text>
</comment>
<evidence type="ECO:0000256" key="1">
    <source>
        <dbReference type="SAM" id="SignalP"/>
    </source>
</evidence>
<dbReference type="GO" id="GO:0004500">
    <property type="term" value="F:dopamine beta-monooxygenase activity"/>
    <property type="evidence" value="ECO:0007669"/>
    <property type="project" value="InterPro"/>
</dbReference>
<protein>
    <recommendedName>
        <fullName evidence="2">DOMON domain-containing protein</fullName>
    </recommendedName>
</protein>
<dbReference type="PROSITE" id="PS50836">
    <property type="entry name" value="DOMON"/>
    <property type="match status" value="1"/>
</dbReference>
<dbReference type="GO" id="GO:0005507">
    <property type="term" value="F:copper ion binding"/>
    <property type="evidence" value="ECO:0007669"/>
    <property type="project" value="TreeGrafter"/>
</dbReference>